<dbReference type="Pfam" id="PF12900">
    <property type="entry name" value="Pyridox_ox_2"/>
    <property type="match status" value="1"/>
</dbReference>
<dbReference type="InterPro" id="IPR012349">
    <property type="entry name" value="Split_barrel_FMN-bd"/>
</dbReference>
<dbReference type="RefSeq" id="WP_204916339.1">
    <property type="nucleotide sequence ID" value="NZ_BAAAQP010000011.1"/>
</dbReference>
<keyword evidence="2" id="KW-1185">Reference proteome</keyword>
<protein>
    <submittedName>
        <fullName evidence="1">Nitroimidazol reductase NimA-like FMN-containing flavoprotein (Pyridoxamine 5'-phosphate oxidase superfamily)</fullName>
    </submittedName>
</protein>
<comment type="caution">
    <text evidence="1">The sequence shown here is derived from an EMBL/GenBank/DDBJ whole genome shotgun (WGS) entry which is preliminary data.</text>
</comment>
<gene>
    <name evidence="1" type="ORF">JOE57_000614</name>
</gene>
<dbReference type="InterPro" id="IPR024747">
    <property type="entry name" value="Pyridox_Oxase-rel"/>
</dbReference>
<proteinExistence type="predicted"/>
<name>A0ABS2RG21_9ACTN</name>
<dbReference type="Gene3D" id="2.30.110.10">
    <property type="entry name" value="Electron Transport, Fmn-binding Protein, Chain A"/>
    <property type="match status" value="1"/>
</dbReference>
<dbReference type="Proteomes" id="UP000704762">
    <property type="component" value="Unassembled WGS sequence"/>
</dbReference>
<reference evidence="1 2" key="1">
    <citation type="submission" date="2021-01" db="EMBL/GenBank/DDBJ databases">
        <title>Sequencing the genomes of 1000 actinobacteria strains.</title>
        <authorList>
            <person name="Klenk H.-P."/>
        </authorList>
    </citation>
    <scope>NUCLEOTIDE SEQUENCE [LARGE SCALE GENOMIC DNA]</scope>
    <source>
        <strain evidence="1 2">DSM 18662</strain>
    </source>
</reference>
<organism evidence="1 2">
    <name type="scientific">Microlunatus panaciterrae</name>
    <dbReference type="NCBI Taxonomy" id="400768"/>
    <lineage>
        <taxon>Bacteria</taxon>
        <taxon>Bacillati</taxon>
        <taxon>Actinomycetota</taxon>
        <taxon>Actinomycetes</taxon>
        <taxon>Propionibacteriales</taxon>
        <taxon>Propionibacteriaceae</taxon>
        <taxon>Microlunatus</taxon>
    </lineage>
</organism>
<dbReference type="EMBL" id="JAFBCF010000001">
    <property type="protein sequence ID" value="MBM7797693.1"/>
    <property type="molecule type" value="Genomic_DNA"/>
</dbReference>
<sequence length="142" mass="15795">MNEPQAELPTRSSDLSELECYELLGTTTVGRIAFAAGNGIKVLPVNYRLLGRDIYYRTSRDGTLALALGSDVVAFEVDFHSTVFATGWSVLLNGKVVPMDDRELEHLDPRHRPIPWATGDRDLHCRFVPNSVSGRQVRRPAS</sequence>
<accession>A0ABS2RG21</accession>
<evidence type="ECO:0000313" key="2">
    <source>
        <dbReference type="Proteomes" id="UP000704762"/>
    </source>
</evidence>
<dbReference type="SUPFAM" id="SSF50475">
    <property type="entry name" value="FMN-binding split barrel"/>
    <property type="match status" value="1"/>
</dbReference>
<evidence type="ECO:0000313" key="1">
    <source>
        <dbReference type="EMBL" id="MBM7797693.1"/>
    </source>
</evidence>